<gene>
    <name evidence="1" type="ORF">F1C79_08695</name>
</gene>
<accession>A0A9X7MYD7</accession>
<keyword evidence="2" id="KW-1185">Reference proteome</keyword>
<dbReference type="RefSeq" id="WP_081519935.1">
    <property type="nucleotide sequence ID" value="NZ_CP043626.1"/>
</dbReference>
<name>A0A9X7MYD7_PSEDE</name>
<dbReference type="KEGG" id="pden:F1C79_08695"/>
<reference evidence="1 2" key="1">
    <citation type="submission" date="2019-09" db="EMBL/GenBank/DDBJ databases">
        <title>Prosopis cineraria nodule microbiome.</title>
        <authorList>
            <person name="Chaluvadi S.R."/>
            <person name="Ali R."/>
            <person name="Wang X."/>
        </authorList>
    </citation>
    <scope>NUCLEOTIDE SEQUENCE [LARGE SCALE GENOMIC DNA]</scope>
    <source>
        <strain evidence="1 2">BG1</strain>
    </source>
</reference>
<dbReference type="OrthoDB" id="6984266at2"/>
<dbReference type="EMBL" id="CP043626">
    <property type="protein sequence ID" value="QEY71698.1"/>
    <property type="molecule type" value="Genomic_DNA"/>
</dbReference>
<dbReference type="Proteomes" id="UP000326659">
    <property type="component" value="Chromosome"/>
</dbReference>
<sequence>MTEWVISYQKDNNTSTLDMNHDGRPSIEQATAFLLGWVRQNLPAGEYGAARDQHGDASSTELLRRYGITLSGIAEK</sequence>
<evidence type="ECO:0000313" key="2">
    <source>
        <dbReference type="Proteomes" id="UP000326659"/>
    </source>
</evidence>
<dbReference type="AlphaFoldDB" id="A0A9X7MYD7"/>
<protein>
    <submittedName>
        <fullName evidence="1">Uncharacterized protein</fullName>
    </submittedName>
</protein>
<evidence type="ECO:0000313" key="1">
    <source>
        <dbReference type="EMBL" id="QEY71698.1"/>
    </source>
</evidence>
<proteinExistence type="predicted"/>
<organism evidence="1 2">
    <name type="scientific">Pseudomonas denitrificans</name>
    <dbReference type="NCBI Taxonomy" id="43306"/>
    <lineage>
        <taxon>Bacteria</taxon>
        <taxon>Pseudomonadati</taxon>
        <taxon>Pseudomonadota</taxon>
        <taxon>Gammaproteobacteria</taxon>
        <taxon>Pseudomonadales</taxon>
        <taxon>Pseudomonadaceae</taxon>
        <taxon>Halopseudomonas</taxon>
    </lineage>
</organism>